<accession>A0A1X4N834</accession>
<dbReference type="CDD" id="cd09113">
    <property type="entry name" value="PLDc_ymdC_like_2"/>
    <property type="match status" value="1"/>
</dbReference>
<dbReference type="Proteomes" id="UP000193926">
    <property type="component" value="Unassembled WGS sequence"/>
</dbReference>
<dbReference type="AlphaFoldDB" id="A0A1X4N834"/>
<name>A0A1X4N834_9RHOB</name>
<comment type="caution">
    <text evidence="7">The sequence shown here is derived from an EMBL/GenBank/DDBJ whole genome shotgun (WGS) entry which is preliminary data.</text>
</comment>
<dbReference type="PANTHER" id="PTHR21248:SF12">
    <property type="entry name" value="CARDIOLIPIN SYNTHASE C"/>
    <property type="match status" value="1"/>
</dbReference>
<dbReference type="PROSITE" id="PS50035">
    <property type="entry name" value="PLD"/>
    <property type="match status" value="2"/>
</dbReference>
<reference evidence="7 8" key="1">
    <citation type="submission" date="2014-03" db="EMBL/GenBank/DDBJ databases">
        <title>The draft genome sequence of Marivita geojedonensis KCTC 23882.</title>
        <authorList>
            <person name="Lai Q."/>
            <person name="Shao Z."/>
        </authorList>
    </citation>
    <scope>NUCLEOTIDE SEQUENCE [LARGE SCALE GENOMIC DNA]</scope>
    <source>
        <strain evidence="7 8">DPG-138</strain>
    </source>
</reference>
<dbReference type="CDD" id="cd09111">
    <property type="entry name" value="PLDc_ymdC_like_1"/>
    <property type="match status" value="1"/>
</dbReference>
<dbReference type="PANTHER" id="PTHR21248">
    <property type="entry name" value="CARDIOLIPIN SYNTHASE"/>
    <property type="match status" value="1"/>
</dbReference>
<dbReference type="InterPro" id="IPR025202">
    <property type="entry name" value="PLD-like_dom"/>
</dbReference>
<dbReference type="EMBL" id="JFKC01000049">
    <property type="protein sequence ID" value="OSQ42361.1"/>
    <property type="molecule type" value="Genomic_DNA"/>
</dbReference>
<dbReference type="SUPFAM" id="SSF56024">
    <property type="entry name" value="Phospholipase D/nuclease"/>
    <property type="match status" value="2"/>
</dbReference>
<evidence type="ECO:0000256" key="4">
    <source>
        <dbReference type="ARBA" id="ARBA00022525"/>
    </source>
</evidence>
<keyword evidence="4" id="KW-0964">Secreted</keyword>
<proteinExistence type="predicted"/>
<dbReference type="STRING" id="1123756.MGEO_20595"/>
<gene>
    <name evidence="7" type="ORF">MGEO_20595</name>
</gene>
<evidence type="ECO:0000256" key="3">
    <source>
        <dbReference type="ARBA" id="ARBA00018392"/>
    </source>
</evidence>
<dbReference type="GO" id="GO:0032049">
    <property type="term" value="P:cardiolipin biosynthetic process"/>
    <property type="evidence" value="ECO:0007669"/>
    <property type="project" value="UniProtKB-ARBA"/>
</dbReference>
<comment type="function">
    <text evidence="1">Could be a virulence factor.</text>
</comment>
<dbReference type="GO" id="GO:0030572">
    <property type="term" value="F:phosphatidyltransferase activity"/>
    <property type="evidence" value="ECO:0007669"/>
    <property type="project" value="UniProtKB-ARBA"/>
</dbReference>
<comment type="subcellular location">
    <subcellularLocation>
        <location evidence="2">Secreted</location>
    </subcellularLocation>
</comment>
<feature type="domain" description="PLD phosphodiesterase" evidence="6">
    <location>
        <begin position="133"/>
        <end position="160"/>
    </location>
</feature>
<evidence type="ECO:0000256" key="2">
    <source>
        <dbReference type="ARBA" id="ARBA00004613"/>
    </source>
</evidence>
<dbReference type="GO" id="GO:0005576">
    <property type="term" value="C:extracellular region"/>
    <property type="evidence" value="ECO:0007669"/>
    <property type="project" value="UniProtKB-SubCell"/>
</dbReference>
<sequence length="475" mass="51784">MSRSSSGDGTQAAALATKLSDGDADYTGLVPLLSGNDALGARLRLIEGAEESIDLQTFLIKPDMAGTLVWLELYQAAERGVRVRLLFDDVFTTAQDDQIATLDAHPNVEIRVFNPLSRNSNTAMNFVLDYARVNRRMHNKAMVADGSLAIIGGRNIADEYYQIGTDHEFADFDLLLIGAATDDVAEAFDLYWNDEWSVPLENIATSDPAPLQQVVARFRERSQSDLFSVYSGAIDSDFLTSVANGTAPLHKGTARIVVDQPEKLRVRPGRGPAAVAEAFYDTMEQARDDILIMTPYFVPQDALADLLISQAQNGLRVRIVTNSLASNNHAYVHGGYANYRERLLAAGVELLEVRADAPALVNGLDTPLTMHTKLAVIDGTTVFAGSTNVDPRSFKLNTEVALIGESPSLAQSIRSRVDAVAPDYAFQLRVSEDETLTWLYDGTAGAETYTTEPGARLLDRIVARITSWLPVEGQL</sequence>
<dbReference type="OrthoDB" id="9814092at2"/>
<evidence type="ECO:0000259" key="6">
    <source>
        <dbReference type="PROSITE" id="PS50035"/>
    </source>
</evidence>
<evidence type="ECO:0000313" key="8">
    <source>
        <dbReference type="Proteomes" id="UP000193926"/>
    </source>
</evidence>
<feature type="domain" description="PLD phosphodiesterase" evidence="6">
    <location>
        <begin position="366"/>
        <end position="393"/>
    </location>
</feature>
<organism evidence="7 8">
    <name type="scientific">Marivita geojedonensis</name>
    <dbReference type="NCBI Taxonomy" id="1123756"/>
    <lineage>
        <taxon>Bacteria</taxon>
        <taxon>Pseudomonadati</taxon>
        <taxon>Pseudomonadota</taxon>
        <taxon>Alphaproteobacteria</taxon>
        <taxon>Rhodobacterales</taxon>
        <taxon>Roseobacteraceae</taxon>
        <taxon>Marivita</taxon>
    </lineage>
</organism>
<evidence type="ECO:0000256" key="5">
    <source>
        <dbReference type="ARBA" id="ARBA00029594"/>
    </source>
</evidence>
<keyword evidence="8" id="KW-1185">Reference proteome</keyword>
<protein>
    <recommendedName>
        <fullName evidence="3">Phospholipase D</fullName>
    </recommendedName>
    <alternativeName>
        <fullName evidence="5">Choline phosphatase</fullName>
    </alternativeName>
</protein>
<dbReference type="InterPro" id="IPR001736">
    <property type="entry name" value="PLipase_D/transphosphatidylase"/>
</dbReference>
<evidence type="ECO:0000256" key="1">
    <source>
        <dbReference type="ARBA" id="ARBA00003145"/>
    </source>
</evidence>
<evidence type="ECO:0000313" key="7">
    <source>
        <dbReference type="EMBL" id="OSQ42361.1"/>
    </source>
</evidence>
<dbReference type="Gene3D" id="3.30.870.10">
    <property type="entry name" value="Endonuclease Chain A"/>
    <property type="match status" value="2"/>
</dbReference>
<dbReference type="SMART" id="SM00155">
    <property type="entry name" value="PLDc"/>
    <property type="match status" value="2"/>
</dbReference>
<dbReference type="RefSeq" id="WP_158091081.1">
    <property type="nucleotide sequence ID" value="NZ_JFKC01000049.1"/>
</dbReference>
<dbReference type="Pfam" id="PF13091">
    <property type="entry name" value="PLDc_2"/>
    <property type="match status" value="2"/>
</dbReference>